<keyword evidence="6" id="KW-1185">Reference proteome</keyword>
<keyword evidence="3" id="KW-0804">Transcription</keyword>
<gene>
    <name evidence="5" type="ORF">Ate02nite_56860</name>
</gene>
<reference evidence="5" key="1">
    <citation type="submission" date="2021-01" db="EMBL/GenBank/DDBJ databases">
        <title>Whole genome shotgun sequence of Actinoplanes tereljensis NBRC 105297.</title>
        <authorList>
            <person name="Komaki H."/>
            <person name="Tamura T."/>
        </authorList>
    </citation>
    <scope>NUCLEOTIDE SEQUENCE</scope>
    <source>
        <strain evidence="5">NBRC 105297</strain>
    </source>
</reference>
<dbReference type="SMART" id="SM00418">
    <property type="entry name" value="HTH_ARSR"/>
    <property type="match status" value="1"/>
</dbReference>
<proteinExistence type="predicted"/>
<dbReference type="Pfam" id="PF12840">
    <property type="entry name" value="HTH_20"/>
    <property type="match status" value="1"/>
</dbReference>
<dbReference type="NCBIfam" id="NF033788">
    <property type="entry name" value="HTH_metalloreg"/>
    <property type="match status" value="1"/>
</dbReference>
<comment type="caution">
    <text evidence="5">The sequence shown here is derived from an EMBL/GenBank/DDBJ whole genome shotgun (WGS) entry which is preliminary data.</text>
</comment>
<organism evidence="5 6">
    <name type="scientific">Paractinoplanes tereljensis</name>
    <dbReference type="NCBI Taxonomy" id="571912"/>
    <lineage>
        <taxon>Bacteria</taxon>
        <taxon>Bacillati</taxon>
        <taxon>Actinomycetota</taxon>
        <taxon>Actinomycetes</taxon>
        <taxon>Micromonosporales</taxon>
        <taxon>Micromonosporaceae</taxon>
        <taxon>Paractinoplanes</taxon>
    </lineage>
</organism>
<dbReference type="EMBL" id="BOMY01000037">
    <property type="protein sequence ID" value="GIF22956.1"/>
    <property type="molecule type" value="Genomic_DNA"/>
</dbReference>
<sequence>MTALALADGEADELLRALAHPARREILRRCWDGPVSAGALADGLGLAPASVSEHLKVLRKTGLAVLTREGTFRWYRADPDRVAALTAWLTSFPTDTP</sequence>
<dbReference type="PRINTS" id="PR00778">
    <property type="entry name" value="HTHARSR"/>
</dbReference>
<evidence type="ECO:0000256" key="3">
    <source>
        <dbReference type="ARBA" id="ARBA00023163"/>
    </source>
</evidence>
<dbReference type="InterPro" id="IPR036390">
    <property type="entry name" value="WH_DNA-bd_sf"/>
</dbReference>
<evidence type="ECO:0000313" key="6">
    <source>
        <dbReference type="Proteomes" id="UP000623608"/>
    </source>
</evidence>
<dbReference type="PROSITE" id="PS50987">
    <property type="entry name" value="HTH_ARSR_2"/>
    <property type="match status" value="1"/>
</dbReference>
<protein>
    <submittedName>
        <fullName evidence="5">Transcriptional regulator</fullName>
    </submittedName>
</protein>
<dbReference type="SUPFAM" id="SSF46785">
    <property type="entry name" value="Winged helix' DNA-binding domain"/>
    <property type="match status" value="1"/>
</dbReference>
<dbReference type="GO" id="GO:0003700">
    <property type="term" value="F:DNA-binding transcription factor activity"/>
    <property type="evidence" value="ECO:0007669"/>
    <property type="project" value="InterPro"/>
</dbReference>
<dbReference type="Gene3D" id="1.10.10.10">
    <property type="entry name" value="Winged helix-like DNA-binding domain superfamily/Winged helix DNA-binding domain"/>
    <property type="match status" value="1"/>
</dbReference>
<evidence type="ECO:0000256" key="2">
    <source>
        <dbReference type="ARBA" id="ARBA00023125"/>
    </source>
</evidence>
<evidence type="ECO:0000256" key="1">
    <source>
        <dbReference type="ARBA" id="ARBA00023015"/>
    </source>
</evidence>
<evidence type="ECO:0000259" key="4">
    <source>
        <dbReference type="PROSITE" id="PS50987"/>
    </source>
</evidence>
<dbReference type="PANTHER" id="PTHR33154">
    <property type="entry name" value="TRANSCRIPTIONAL REGULATOR, ARSR FAMILY"/>
    <property type="match status" value="1"/>
</dbReference>
<dbReference type="InterPro" id="IPR011991">
    <property type="entry name" value="ArsR-like_HTH"/>
</dbReference>
<dbReference type="RefSeq" id="WP_203810877.1">
    <property type="nucleotide sequence ID" value="NZ_BOMY01000037.1"/>
</dbReference>
<dbReference type="InterPro" id="IPR036388">
    <property type="entry name" value="WH-like_DNA-bd_sf"/>
</dbReference>
<dbReference type="PANTHER" id="PTHR33154:SF33">
    <property type="entry name" value="TRANSCRIPTIONAL REPRESSOR SDPR"/>
    <property type="match status" value="1"/>
</dbReference>
<dbReference type="GO" id="GO:0003677">
    <property type="term" value="F:DNA binding"/>
    <property type="evidence" value="ECO:0007669"/>
    <property type="project" value="UniProtKB-KW"/>
</dbReference>
<dbReference type="AlphaFoldDB" id="A0A919TUL4"/>
<dbReference type="CDD" id="cd00090">
    <property type="entry name" value="HTH_ARSR"/>
    <property type="match status" value="1"/>
</dbReference>
<dbReference type="InterPro" id="IPR001845">
    <property type="entry name" value="HTH_ArsR_DNA-bd_dom"/>
</dbReference>
<accession>A0A919TUL4</accession>
<dbReference type="InterPro" id="IPR051081">
    <property type="entry name" value="HTH_MetalResp_TranReg"/>
</dbReference>
<feature type="domain" description="HTH arsR-type" evidence="4">
    <location>
        <begin position="3"/>
        <end position="97"/>
    </location>
</feature>
<evidence type="ECO:0000313" key="5">
    <source>
        <dbReference type="EMBL" id="GIF22956.1"/>
    </source>
</evidence>
<keyword evidence="2" id="KW-0238">DNA-binding</keyword>
<keyword evidence="1" id="KW-0805">Transcription regulation</keyword>
<dbReference type="Proteomes" id="UP000623608">
    <property type="component" value="Unassembled WGS sequence"/>
</dbReference>
<name>A0A919TUL4_9ACTN</name>